<feature type="domain" description="C3H1-type" evidence="7">
    <location>
        <begin position="364"/>
        <end position="392"/>
    </location>
</feature>
<feature type="zinc finger region" description="C3H1-type" evidence="5">
    <location>
        <begin position="402"/>
        <end position="430"/>
    </location>
</feature>
<dbReference type="SUPFAM" id="SSF90229">
    <property type="entry name" value="CCCH zinc finger"/>
    <property type="match status" value="2"/>
</dbReference>
<feature type="compositionally biased region" description="Low complexity" evidence="6">
    <location>
        <begin position="173"/>
        <end position="189"/>
    </location>
</feature>
<sequence>MLSIDFTNLEHKNYHLVTNSSPFTTVAGGSNTKPFLQAVLFDTNIIEPSSLSSLSSSVTKSTATKLATAITSTSTTATTTAYIRDSSTHEMDNSSCITQLINNNNNNNGNSANNFINDDHYASIYNNNIGSAVSNKNTNDDSIEYALKIKEIEDYYLKSLLNEDTNDNDTNDNDNNNSNSNSNNNNLLYSNYYHSSPIINNQNQINLRPNDYQLSYYGIQNHLNGNNNDNSHNNNSIDRRNLLEVDINHSFNHSLPLTTENLQKLSLSNNHINHNYLNYNPNTSSYYIFSNQINNNNSNPQHHNHNNNILSNTFSNNVSYPSQILSQQLQKQQQNIPLYNIPVVMPPPLRQQQQQQQAEINKQLYKTELCESFTTKGFCKYGNKCQFAHGLNELKFKQRSNNFRTKPCINWDKLGYCPYGKRCLFKHGDDRDIQIYVKAGTIIENLDNTNGNNSDATSNLNTANSTTSGTPHVRPRHKNLHANVKRLQKITW</sequence>
<dbReference type="Gene3D" id="4.10.1000.10">
    <property type="entry name" value="Zinc finger, CCCH-type"/>
    <property type="match status" value="2"/>
</dbReference>
<feature type="domain" description="C3H1-type" evidence="7">
    <location>
        <begin position="402"/>
        <end position="430"/>
    </location>
</feature>
<keyword evidence="1 5" id="KW-0479">Metal-binding</keyword>
<evidence type="ECO:0000259" key="7">
    <source>
        <dbReference type="PROSITE" id="PS50103"/>
    </source>
</evidence>
<dbReference type="FunFam" id="4.10.1000.10:FF:000001">
    <property type="entry name" value="zinc finger CCCH domain-containing protein 15-like"/>
    <property type="match status" value="1"/>
</dbReference>
<name>A0AAN7WTJ7_9SACH</name>
<dbReference type="EMBL" id="JAWIZZ010000040">
    <property type="protein sequence ID" value="KAK5780853.1"/>
    <property type="molecule type" value="Genomic_DNA"/>
</dbReference>
<protein>
    <recommendedName>
        <fullName evidence="7">C3H1-type domain-containing protein</fullName>
    </recommendedName>
</protein>
<dbReference type="InterPro" id="IPR036855">
    <property type="entry name" value="Znf_CCCH_sf"/>
</dbReference>
<dbReference type="AlphaFoldDB" id="A0AAN7WTJ7"/>
<evidence type="ECO:0000256" key="6">
    <source>
        <dbReference type="SAM" id="MobiDB-lite"/>
    </source>
</evidence>
<keyword evidence="3 5" id="KW-0863">Zinc-finger</keyword>
<feature type="compositionally biased region" description="Low complexity" evidence="6">
    <location>
        <begin position="452"/>
        <end position="470"/>
    </location>
</feature>
<dbReference type="GO" id="GO:0000956">
    <property type="term" value="P:nuclear-transcribed mRNA catabolic process"/>
    <property type="evidence" value="ECO:0007669"/>
    <property type="project" value="UniProtKB-ARBA"/>
</dbReference>
<dbReference type="PANTHER" id="PTHR12547">
    <property type="entry name" value="CCCH ZINC FINGER/TIS11-RELATED"/>
    <property type="match status" value="1"/>
</dbReference>
<reference evidence="9" key="1">
    <citation type="submission" date="2023-07" db="EMBL/GenBank/DDBJ databases">
        <title>A draft genome of Kazachstania heterogenica Y-27499.</title>
        <authorList>
            <person name="Donic C."/>
            <person name="Kralova J.S."/>
            <person name="Fidel L."/>
            <person name="Ben-Dor S."/>
            <person name="Jung S."/>
        </authorList>
    </citation>
    <scope>NUCLEOTIDE SEQUENCE [LARGE SCALE GENOMIC DNA]</scope>
    <source>
        <strain evidence="9">Y27499</strain>
    </source>
</reference>
<evidence type="ECO:0000256" key="5">
    <source>
        <dbReference type="PROSITE-ProRule" id="PRU00723"/>
    </source>
</evidence>
<dbReference type="SMART" id="SM00356">
    <property type="entry name" value="ZnF_C3H1"/>
    <property type="match status" value="2"/>
</dbReference>
<evidence type="ECO:0000256" key="4">
    <source>
        <dbReference type="ARBA" id="ARBA00022833"/>
    </source>
</evidence>
<dbReference type="GO" id="GO:0003729">
    <property type="term" value="F:mRNA binding"/>
    <property type="evidence" value="ECO:0007669"/>
    <property type="project" value="InterPro"/>
</dbReference>
<dbReference type="GO" id="GO:0006879">
    <property type="term" value="P:intracellular iron ion homeostasis"/>
    <property type="evidence" value="ECO:0007669"/>
    <property type="project" value="UniProtKB-ARBA"/>
</dbReference>
<dbReference type="FunFam" id="4.10.1000.10:FF:000018">
    <property type="entry name" value="Zinc finger protein"/>
    <property type="match status" value="1"/>
</dbReference>
<evidence type="ECO:0000313" key="9">
    <source>
        <dbReference type="Proteomes" id="UP001306508"/>
    </source>
</evidence>
<keyword evidence="9" id="KW-1185">Reference proteome</keyword>
<dbReference type="InterPro" id="IPR045877">
    <property type="entry name" value="ZFP36-like"/>
</dbReference>
<dbReference type="Proteomes" id="UP001306508">
    <property type="component" value="Unassembled WGS sequence"/>
</dbReference>
<feature type="region of interest" description="Disordered" evidence="6">
    <location>
        <begin position="447"/>
        <end position="476"/>
    </location>
</feature>
<dbReference type="GO" id="GO:0008270">
    <property type="term" value="F:zinc ion binding"/>
    <property type="evidence" value="ECO:0007669"/>
    <property type="project" value="UniProtKB-KW"/>
</dbReference>
<keyword evidence="4 5" id="KW-0862">Zinc</keyword>
<feature type="zinc finger region" description="C3H1-type" evidence="5">
    <location>
        <begin position="364"/>
        <end position="392"/>
    </location>
</feature>
<proteinExistence type="predicted"/>
<accession>A0AAN7WTJ7</accession>
<evidence type="ECO:0000256" key="2">
    <source>
        <dbReference type="ARBA" id="ARBA00022737"/>
    </source>
</evidence>
<dbReference type="PANTHER" id="PTHR12547:SF18">
    <property type="entry name" value="PROTEIN TIS11"/>
    <property type="match status" value="1"/>
</dbReference>
<evidence type="ECO:0000256" key="1">
    <source>
        <dbReference type="ARBA" id="ARBA00022723"/>
    </source>
</evidence>
<evidence type="ECO:0000313" key="8">
    <source>
        <dbReference type="EMBL" id="KAK5780853.1"/>
    </source>
</evidence>
<gene>
    <name evidence="8" type="ORF">RI543_001980</name>
</gene>
<dbReference type="InterPro" id="IPR000571">
    <property type="entry name" value="Znf_CCCH"/>
</dbReference>
<keyword evidence="2" id="KW-0677">Repeat</keyword>
<comment type="caution">
    <text evidence="8">The sequence shown here is derived from an EMBL/GenBank/DDBJ whole genome shotgun (WGS) entry which is preliminary data.</text>
</comment>
<feature type="region of interest" description="Disordered" evidence="6">
    <location>
        <begin position="163"/>
        <end position="189"/>
    </location>
</feature>
<organism evidence="8 9">
    <name type="scientific">Arxiozyma heterogenica</name>
    <dbReference type="NCBI Taxonomy" id="278026"/>
    <lineage>
        <taxon>Eukaryota</taxon>
        <taxon>Fungi</taxon>
        <taxon>Dikarya</taxon>
        <taxon>Ascomycota</taxon>
        <taxon>Saccharomycotina</taxon>
        <taxon>Saccharomycetes</taxon>
        <taxon>Saccharomycetales</taxon>
        <taxon>Saccharomycetaceae</taxon>
        <taxon>Arxiozyma</taxon>
    </lineage>
</organism>
<dbReference type="Pfam" id="PF00642">
    <property type="entry name" value="zf-CCCH"/>
    <property type="match status" value="2"/>
</dbReference>
<dbReference type="PROSITE" id="PS50103">
    <property type="entry name" value="ZF_C3H1"/>
    <property type="match status" value="2"/>
</dbReference>
<evidence type="ECO:0000256" key="3">
    <source>
        <dbReference type="ARBA" id="ARBA00022771"/>
    </source>
</evidence>